<comment type="caution">
    <text evidence="1">The sequence shown here is derived from an EMBL/GenBank/DDBJ whole genome shotgun (WGS) entry which is preliminary data.</text>
</comment>
<dbReference type="Proteomes" id="UP000318801">
    <property type="component" value="Unassembled WGS sequence"/>
</dbReference>
<dbReference type="InterPro" id="IPR035709">
    <property type="entry name" value="YoaB-like"/>
</dbReference>
<dbReference type="OrthoDB" id="9803101at2"/>
<organism evidence="1 2">
    <name type="scientific">Martelella alba</name>
    <dbReference type="NCBI Taxonomy" id="2590451"/>
    <lineage>
        <taxon>Bacteria</taxon>
        <taxon>Pseudomonadati</taxon>
        <taxon>Pseudomonadota</taxon>
        <taxon>Alphaproteobacteria</taxon>
        <taxon>Hyphomicrobiales</taxon>
        <taxon>Aurantimonadaceae</taxon>
        <taxon>Martelella</taxon>
    </lineage>
</organism>
<keyword evidence="2" id="KW-1185">Reference proteome</keyword>
<dbReference type="AlphaFoldDB" id="A0A506U9K4"/>
<dbReference type="CDD" id="cd06150">
    <property type="entry name" value="YjgF_YER057c_UK114_like_2"/>
    <property type="match status" value="1"/>
</dbReference>
<dbReference type="InterPro" id="IPR035959">
    <property type="entry name" value="RutC-like_sf"/>
</dbReference>
<gene>
    <name evidence="1" type="ORF">FJU08_11935</name>
</gene>
<dbReference type="Pfam" id="PF01042">
    <property type="entry name" value="Ribonuc_L-PSP"/>
    <property type="match status" value="1"/>
</dbReference>
<dbReference type="SUPFAM" id="SSF55298">
    <property type="entry name" value="YjgF-like"/>
    <property type="match status" value="1"/>
</dbReference>
<accession>A0A506U9K4</accession>
<dbReference type="InterPro" id="IPR006175">
    <property type="entry name" value="YjgF/YER057c/UK114"/>
</dbReference>
<dbReference type="PANTHER" id="PTHR47328">
    <property type="match status" value="1"/>
</dbReference>
<reference evidence="1 2" key="1">
    <citation type="submission" date="2019-06" db="EMBL/GenBank/DDBJ databases">
        <authorList>
            <person name="Li M."/>
        </authorList>
    </citation>
    <scope>NUCLEOTIDE SEQUENCE [LARGE SCALE GENOMIC DNA]</scope>
    <source>
        <strain evidence="1 2">BGMRC2036</strain>
    </source>
</reference>
<dbReference type="PANTHER" id="PTHR47328:SF1">
    <property type="entry name" value="RUTC FAMILY PROTEIN YOAB"/>
    <property type="match status" value="1"/>
</dbReference>
<name>A0A506U9K4_9HYPH</name>
<protein>
    <submittedName>
        <fullName evidence="1">RidA family protein</fullName>
    </submittedName>
</protein>
<sequence>MVNRYLPTPVLHRVTEKDGFVFVGGTACDDTSLDIKGQTREAVAKLDTYLAAAGSDKTKLLFIWVYLKDLGDKEAMNDVMKEWLAPEDMPARATICPGTLGPGMLIELIVTAYK</sequence>
<dbReference type="EMBL" id="VHLG01000007">
    <property type="protein sequence ID" value="TPW30036.1"/>
    <property type="molecule type" value="Genomic_DNA"/>
</dbReference>
<proteinExistence type="predicted"/>
<evidence type="ECO:0000313" key="1">
    <source>
        <dbReference type="EMBL" id="TPW30036.1"/>
    </source>
</evidence>
<dbReference type="Gene3D" id="3.30.1330.40">
    <property type="entry name" value="RutC-like"/>
    <property type="match status" value="1"/>
</dbReference>
<evidence type="ECO:0000313" key="2">
    <source>
        <dbReference type="Proteomes" id="UP000318801"/>
    </source>
</evidence>
<dbReference type="RefSeq" id="WP_141149245.1">
    <property type="nucleotide sequence ID" value="NZ_VHLG01000007.1"/>
</dbReference>